<feature type="domain" description="Myotubularin phosphatase" evidence="3">
    <location>
        <begin position="204"/>
        <end position="625"/>
    </location>
</feature>
<evidence type="ECO:0000259" key="3">
    <source>
        <dbReference type="PROSITE" id="PS51339"/>
    </source>
</evidence>
<dbReference type="Pfam" id="PF06602">
    <property type="entry name" value="Myotub-related"/>
    <property type="match status" value="2"/>
</dbReference>
<dbReference type="SUPFAM" id="SSF52799">
    <property type="entry name" value="(Phosphotyrosine protein) phosphatases II"/>
    <property type="match status" value="1"/>
</dbReference>
<evidence type="ECO:0000313" key="4">
    <source>
        <dbReference type="Ensembl" id="ENSOMYP00000143295.1"/>
    </source>
</evidence>
<proteinExistence type="inferred from homology"/>
<dbReference type="Proteomes" id="UP000694395">
    <property type="component" value="Chromosome 3"/>
</dbReference>
<reference evidence="4" key="3">
    <citation type="submission" date="2025-09" db="UniProtKB">
        <authorList>
            <consortium name="Ensembl"/>
        </authorList>
    </citation>
    <scope>IDENTIFICATION</scope>
</reference>
<reference evidence="4" key="1">
    <citation type="submission" date="2020-07" db="EMBL/GenBank/DDBJ databases">
        <title>A long reads based de novo assembly of the rainbow trout Arlee double haploid line genome.</title>
        <authorList>
            <person name="Gao G."/>
            <person name="Palti Y."/>
        </authorList>
    </citation>
    <scope>NUCLEOTIDE SEQUENCE [LARGE SCALE GENOMIC DNA]</scope>
</reference>
<protein>
    <submittedName>
        <fullName evidence="4">Myotubularin related protein 11</fullName>
    </submittedName>
</protein>
<feature type="compositionally biased region" description="Polar residues" evidence="2">
    <location>
        <begin position="683"/>
        <end position="694"/>
    </location>
</feature>
<dbReference type="InterPro" id="IPR010569">
    <property type="entry name" value="Myotubularin-like_Pase_dom"/>
</dbReference>
<dbReference type="GO" id="GO:0005737">
    <property type="term" value="C:cytoplasm"/>
    <property type="evidence" value="ECO:0007669"/>
    <property type="project" value="TreeGrafter"/>
</dbReference>
<dbReference type="CDD" id="cd15790">
    <property type="entry name" value="PH-GRAM_MTMR11"/>
    <property type="match status" value="1"/>
</dbReference>
<dbReference type="PANTHER" id="PTHR10807">
    <property type="entry name" value="MYOTUBULARIN-RELATED"/>
    <property type="match status" value="1"/>
</dbReference>
<dbReference type="GO" id="GO:0046856">
    <property type="term" value="P:phosphatidylinositol dephosphorylation"/>
    <property type="evidence" value="ECO:0007669"/>
    <property type="project" value="TreeGrafter"/>
</dbReference>
<dbReference type="GeneTree" id="ENSGT00940000160276"/>
<dbReference type="GO" id="GO:0016020">
    <property type="term" value="C:membrane"/>
    <property type="evidence" value="ECO:0007669"/>
    <property type="project" value="TreeGrafter"/>
</dbReference>
<keyword evidence="5" id="KW-1185">Reference proteome</keyword>
<feature type="compositionally biased region" description="Polar residues" evidence="2">
    <location>
        <begin position="663"/>
        <end position="673"/>
    </location>
</feature>
<comment type="similarity">
    <text evidence="1">Belongs to the protein-tyrosine phosphatase family. Non-receptor class myotubularin subfamily.</text>
</comment>
<dbReference type="AlphaFoldDB" id="A0A8K9Y7N0"/>
<feature type="region of interest" description="Disordered" evidence="2">
    <location>
        <begin position="663"/>
        <end position="773"/>
    </location>
</feature>
<accession>A0A8K9Y7N0</accession>
<sequence>MLTGSKTTFKVRQMVPDIKERMLSHSGVNARGRDVFGLRCLPGECVLQRALLVRKKLTAKEGGGWLSGTLFCTHFRVAFVPQDSPKPDDNADPVLLGDHDVALASIEKVVAVGPSRTKLVTASSSLKFTPEELVLYCRDLRVLCFLFDRLTPDTQAVEITYTIAKTYQPLKPGTVLAFQNAALGSVEMKQFLSNRRRDSHMNWFDSSSDWEQELERTGACGWRVSSVNDRFEMSTSLPKFNVVPQKVLDTELKKTFAHFNEGRIPRWCWRHPRGSDLLRMASFQNNIYHEKDDIRNLELILFGGQSLCVVVELGDEMPSPTDIQLAHTRLRALCLGEAEDRDMTCVVSSLVQVMCDPHCRTRVGFQGLVQKEWVMAGHRFLSRINYHRDSDKEEAPVFLLFLDCVWQLWVQYPCRFQLTGDFLLALHDSFHLPLFSSFLANCHRERCKRSQNLSQSYTPVNGWRDLVPRGSFPDPSDPPLPPVWDWALQYSSQRRERFTQPVPPLTLPQPLLNGNLNTNPEAHRLSDSAPGSVFLLSRGSFSCSANLLPWRSGGGSGVYRKSHRRGGSSSENLPGLERLLKAWALTELPQGHTTTTSGLQGPLDSYEPLLPLLLGPCLGVWRDCYLRGALHAQAFSHPISSSTQHPVEQLAWEVQQLRDKLTLASSPTNTVPAKTQEPRRTDSNLNQNTNNSTFLFPASRPPGPVASRITPPISNLQPRVPPARSRAGHRDSSKHTFLFGHPSSSESRPDQRYLPAPNNNAKLPKSNGPSLGS</sequence>
<organism evidence="4 5">
    <name type="scientific">Oncorhynchus mykiss</name>
    <name type="common">Rainbow trout</name>
    <name type="synonym">Salmo gairdneri</name>
    <dbReference type="NCBI Taxonomy" id="8022"/>
    <lineage>
        <taxon>Eukaryota</taxon>
        <taxon>Metazoa</taxon>
        <taxon>Chordata</taxon>
        <taxon>Craniata</taxon>
        <taxon>Vertebrata</taxon>
        <taxon>Euteleostomi</taxon>
        <taxon>Actinopterygii</taxon>
        <taxon>Neopterygii</taxon>
        <taxon>Teleostei</taxon>
        <taxon>Protacanthopterygii</taxon>
        <taxon>Salmoniformes</taxon>
        <taxon>Salmonidae</taxon>
        <taxon>Salmoninae</taxon>
        <taxon>Oncorhynchus</taxon>
    </lineage>
</organism>
<feature type="compositionally biased region" description="Polar residues" evidence="2">
    <location>
        <begin position="757"/>
        <end position="773"/>
    </location>
</feature>
<dbReference type="InterPro" id="IPR022587">
    <property type="entry name" value="MTMR12-like_C"/>
</dbReference>
<reference evidence="4" key="2">
    <citation type="submission" date="2025-08" db="UniProtKB">
        <authorList>
            <consortium name="Ensembl"/>
        </authorList>
    </citation>
    <scope>IDENTIFICATION</scope>
</reference>
<dbReference type="Pfam" id="PF12578">
    <property type="entry name" value="3-PAP"/>
    <property type="match status" value="1"/>
</dbReference>
<name>A0A8K9Y7N0_ONCMY</name>
<dbReference type="PROSITE" id="PS51339">
    <property type="entry name" value="PPASE_MYOTUBULARIN"/>
    <property type="match status" value="1"/>
</dbReference>
<gene>
    <name evidence="4" type="primary">LOC110515141</name>
</gene>
<dbReference type="InterPro" id="IPR030564">
    <property type="entry name" value="Myotubularin"/>
</dbReference>
<evidence type="ECO:0000256" key="1">
    <source>
        <dbReference type="ARBA" id="ARBA00007471"/>
    </source>
</evidence>
<dbReference type="Ensembl" id="ENSOMYT00000137241.1">
    <property type="protein sequence ID" value="ENSOMYP00000143295.1"/>
    <property type="gene ID" value="ENSOMYG00000004861.2"/>
</dbReference>
<evidence type="ECO:0000256" key="2">
    <source>
        <dbReference type="SAM" id="MobiDB-lite"/>
    </source>
</evidence>
<dbReference type="SUPFAM" id="SSF50729">
    <property type="entry name" value="PH domain-like"/>
    <property type="match status" value="1"/>
</dbReference>
<dbReference type="PANTHER" id="PTHR10807:SF51">
    <property type="entry name" value="MYOTUBULARIN-RELATED PROTEIN 11"/>
    <property type="match status" value="1"/>
</dbReference>
<dbReference type="InterPro" id="IPR029021">
    <property type="entry name" value="Prot-tyrosine_phosphatase-like"/>
</dbReference>
<evidence type="ECO:0000313" key="5">
    <source>
        <dbReference type="Proteomes" id="UP000694395"/>
    </source>
</evidence>